<proteinExistence type="predicted"/>
<dbReference type="CDD" id="cd12797">
    <property type="entry name" value="M23_peptidase"/>
    <property type="match status" value="1"/>
</dbReference>
<dbReference type="InterPro" id="IPR011055">
    <property type="entry name" value="Dup_hybrid_motif"/>
</dbReference>
<comment type="caution">
    <text evidence="2">The sequence shown here is derived from an EMBL/GenBank/DDBJ whole genome shotgun (WGS) entry which is preliminary data.</text>
</comment>
<dbReference type="GO" id="GO:0004222">
    <property type="term" value="F:metalloendopeptidase activity"/>
    <property type="evidence" value="ECO:0007669"/>
    <property type="project" value="TreeGrafter"/>
</dbReference>
<evidence type="ECO:0000259" key="1">
    <source>
        <dbReference type="Pfam" id="PF01551"/>
    </source>
</evidence>
<dbReference type="STRING" id="1481914.JCM19241_5117"/>
<dbReference type="EMBL" id="BBSC01000002">
    <property type="protein sequence ID" value="GAM73921.1"/>
    <property type="molecule type" value="Genomic_DNA"/>
</dbReference>
<reference evidence="2 3" key="2">
    <citation type="submission" date="2015-01" db="EMBL/GenBank/DDBJ databases">
        <authorList>
            <consortium name="NBRP consortium"/>
            <person name="Sawabe T."/>
            <person name="Meirelles P."/>
            <person name="Feng G."/>
            <person name="Sayaka M."/>
            <person name="Hattori M."/>
            <person name="Ohkuma M."/>
        </authorList>
    </citation>
    <scope>NUCLEOTIDE SEQUENCE [LARGE SCALE GENOMIC DNA]</scope>
    <source>
        <strain evidence="3">JCM 19241</strain>
    </source>
</reference>
<evidence type="ECO:0000313" key="3">
    <source>
        <dbReference type="Proteomes" id="UP000031666"/>
    </source>
</evidence>
<dbReference type="PANTHER" id="PTHR21666:SF292">
    <property type="entry name" value="MUREIN DD-ENDOPEPTIDASE MEPM"/>
    <property type="match status" value="1"/>
</dbReference>
<dbReference type="InterPro" id="IPR016047">
    <property type="entry name" value="M23ase_b-sheet_dom"/>
</dbReference>
<protein>
    <submittedName>
        <fullName evidence="2">Cell wall endopeptidase</fullName>
    </submittedName>
</protein>
<feature type="domain" description="M23ase beta-sheet core" evidence="1">
    <location>
        <begin position="2"/>
        <end position="84"/>
    </location>
</feature>
<organism evidence="2 3">
    <name type="scientific">Vibrio ishigakensis</name>
    <dbReference type="NCBI Taxonomy" id="1481914"/>
    <lineage>
        <taxon>Bacteria</taxon>
        <taxon>Pseudomonadati</taxon>
        <taxon>Pseudomonadota</taxon>
        <taxon>Gammaproteobacteria</taxon>
        <taxon>Vibrionales</taxon>
        <taxon>Vibrionaceae</taxon>
        <taxon>Vibrio</taxon>
    </lineage>
</organism>
<evidence type="ECO:0000313" key="2">
    <source>
        <dbReference type="EMBL" id="GAM73921.1"/>
    </source>
</evidence>
<sequence>MGTPIHSIGDGKVIMVRNHPYAGKYIVIDHGSIYKTRYLHMSRIMVKKGQQIKRGQTIGLSGMTGRVTGPHLHFELLIRNRPVNSMTAKIPMAESVPKDQMAKFASRRDSLAKMMSDKEVLLAKQQEETNNKQQAL</sequence>
<gene>
    <name evidence="2" type="ORF">JCM19241_5117</name>
</gene>
<accession>A0A0B8Q5Z2</accession>
<dbReference type="PANTHER" id="PTHR21666">
    <property type="entry name" value="PEPTIDASE-RELATED"/>
    <property type="match status" value="1"/>
</dbReference>
<name>A0A0B8Q5Z2_9VIBR</name>
<dbReference type="Pfam" id="PF01551">
    <property type="entry name" value="Peptidase_M23"/>
    <property type="match status" value="1"/>
</dbReference>
<dbReference type="Proteomes" id="UP000031666">
    <property type="component" value="Unassembled WGS sequence"/>
</dbReference>
<dbReference type="Gene3D" id="2.70.70.10">
    <property type="entry name" value="Glucose Permease (Domain IIA)"/>
    <property type="match status" value="1"/>
</dbReference>
<dbReference type="AlphaFoldDB" id="A0A0B8Q5Z2"/>
<reference evidence="2 3" key="1">
    <citation type="submission" date="2015-01" db="EMBL/GenBank/DDBJ databases">
        <title>Vibrio sp. C94 JCM 19241 whole genome shotgun sequence.</title>
        <authorList>
            <person name="Sawabe T."/>
            <person name="Meirelles P."/>
            <person name="Feng G."/>
            <person name="Sayaka M."/>
            <person name="Hattori M."/>
            <person name="Ohkuma M."/>
        </authorList>
    </citation>
    <scope>NUCLEOTIDE SEQUENCE [LARGE SCALE GENOMIC DNA]</scope>
    <source>
        <strain evidence="3">JCM 19241</strain>
    </source>
</reference>
<dbReference type="SUPFAM" id="SSF51261">
    <property type="entry name" value="Duplicated hybrid motif"/>
    <property type="match status" value="1"/>
</dbReference>
<dbReference type="InterPro" id="IPR050570">
    <property type="entry name" value="Cell_wall_metabolism_enzyme"/>
</dbReference>